<keyword evidence="1" id="KW-0732">Signal</keyword>
<evidence type="ECO:0008006" key="4">
    <source>
        <dbReference type="Google" id="ProtNLM"/>
    </source>
</evidence>
<comment type="caution">
    <text evidence="2">The sequence shown here is derived from an EMBL/GenBank/DDBJ whole genome shotgun (WGS) entry which is preliminary data.</text>
</comment>
<dbReference type="InterPro" id="IPR023159">
    <property type="entry name" value="SO1590-like_sf"/>
</dbReference>
<accession>A0ABQ5PWC9</accession>
<name>A0ABQ5PWC9_9BACT</name>
<sequence>MPAPPVLRPALVLLACLPLGAAMPVPPDSATPGKEARVTAQAKGSFEVKVVPLAEGAQAGAWSPGRMSIDKRFKGDLDGASQGQMLTAMTEVQGSAGYTAIEQVRGTLLGRSGSFLLQHFAVMTRGVPGQWTVMVVPDSGTGELKGLAGTMTIVITGGRHTYTLDYTLPARP</sequence>
<reference evidence="2" key="1">
    <citation type="journal article" date="2023" name="Antonie Van Leeuwenhoek">
        <title>Mesoterricola silvestris gen. nov., sp. nov., Mesoterricola sediminis sp. nov., Geothrix oryzae sp. nov., Geothrix edaphica sp. nov., Geothrix rubra sp. nov., and Geothrix limicola sp. nov., six novel members of Acidobacteriota isolated from soils.</title>
        <authorList>
            <person name="Itoh H."/>
            <person name="Sugisawa Y."/>
            <person name="Mise K."/>
            <person name="Xu Z."/>
            <person name="Kuniyasu M."/>
            <person name="Ushijima N."/>
            <person name="Kawano K."/>
            <person name="Kobayashi E."/>
            <person name="Shiratori Y."/>
            <person name="Masuda Y."/>
            <person name="Senoo K."/>
        </authorList>
    </citation>
    <scope>NUCLEOTIDE SEQUENCE</scope>
    <source>
        <strain evidence="2">Red802</strain>
    </source>
</reference>
<dbReference type="EMBL" id="BSDC01000001">
    <property type="protein sequence ID" value="GLH66371.1"/>
    <property type="molecule type" value="Genomic_DNA"/>
</dbReference>
<proteinExistence type="predicted"/>
<dbReference type="Proteomes" id="UP001165044">
    <property type="component" value="Unassembled WGS sequence"/>
</dbReference>
<dbReference type="RefSeq" id="WP_285606536.1">
    <property type="nucleotide sequence ID" value="NZ_BSDC01000001.1"/>
</dbReference>
<protein>
    <recommendedName>
        <fullName evidence="4">DUF3224 domain-containing protein</fullName>
    </recommendedName>
</protein>
<evidence type="ECO:0000313" key="3">
    <source>
        <dbReference type="Proteomes" id="UP001165044"/>
    </source>
</evidence>
<keyword evidence="3" id="KW-1185">Reference proteome</keyword>
<dbReference type="SUPFAM" id="SSF159238">
    <property type="entry name" value="SO1590-like"/>
    <property type="match status" value="1"/>
</dbReference>
<feature type="signal peptide" evidence="1">
    <location>
        <begin position="1"/>
        <end position="21"/>
    </location>
</feature>
<dbReference type="InterPro" id="IPR021607">
    <property type="entry name" value="DUF3224"/>
</dbReference>
<evidence type="ECO:0000313" key="2">
    <source>
        <dbReference type="EMBL" id="GLH66371.1"/>
    </source>
</evidence>
<organism evidence="2 3">
    <name type="scientific">Geothrix edaphica</name>
    <dbReference type="NCBI Taxonomy" id="2927976"/>
    <lineage>
        <taxon>Bacteria</taxon>
        <taxon>Pseudomonadati</taxon>
        <taxon>Acidobacteriota</taxon>
        <taxon>Holophagae</taxon>
        <taxon>Holophagales</taxon>
        <taxon>Holophagaceae</taxon>
        <taxon>Geothrix</taxon>
    </lineage>
</organism>
<dbReference type="Pfam" id="PF11528">
    <property type="entry name" value="DUF3224"/>
    <property type="match status" value="1"/>
</dbReference>
<dbReference type="Gene3D" id="2.40.350.10">
    <property type="entry name" value="SO1590-like"/>
    <property type="match status" value="1"/>
</dbReference>
<evidence type="ECO:0000256" key="1">
    <source>
        <dbReference type="SAM" id="SignalP"/>
    </source>
</evidence>
<gene>
    <name evidence="2" type="ORF">GETHED_07350</name>
</gene>
<feature type="chain" id="PRO_5045984483" description="DUF3224 domain-containing protein" evidence="1">
    <location>
        <begin position="22"/>
        <end position="172"/>
    </location>
</feature>